<accession>A0A183FG36</accession>
<evidence type="ECO:0000313" key="2">
    <source>
        <dbReference type="EMBL" id="VDO65061.1"/>
    </source>
</evidence>
<protein>
    <submittedName>
        <fullName evidence="2 4">Uncharacterized protein</fullName>
    </submittedName>
</protein>
<proteinExistence type="predicted"/>
<dbReference type="WBParaSite" id="HPBE_0000556701-mRNA-1">
    <property type="protein sequence ID" value="HPBE_0000556701-mRNA-1"/>
    <property type="gene ID" value="HPBE_0000556701"/>
</dbReference>
<keyword evidence="3" id="KW-1185">Reference proteome</keyword>
<organism evidence="3 4">
    <name type="scientific">Heligmosomoides polygyrus</name>
    <name type="common">Parasitic roundworm</name>
    <dbReference type="NCBI Taxonomy" id="6339"/>
    <lineage>
        <taxon>Eukaryota</taxon>
        <taxon>Metazoa</taxon>
        <taxon>Ecdysozoa</taxon>
        <taxon>Nematoda</taxon>
        <taxon>Chromadorea</taxon>
        <taxon>Rhabditida</taxon>
        <taxon>Rhabditina</taxon>
        <taxon>Rhabditomorpha</taxon>
        <taxon>Strongyloidea</taxon>
        <taxon>Heligmosomidae</taxon>
        <taxon>Heligmosomoides</taxon>
    </lineage>
</organism>
<accession>A0A3P7WUT8</accession>
<evidence type="ECO:0000313" key="4">
    <source>
        <dbReference type="WBParaSite" id="HPBE_0000556701-mRNA-1"/>
    </source>
</evidence>
<dbReference type="AlphaFoldDB" id="A0A183FG36"/>
<dbReference type="Proteomes" id="UP000050761">
    <property type="component" value="Unassembled WGS sequence"/>
</dbReference>
<feature type="region of interest" description="Disordered" evidence="1">
    <location>
        <begin position="15"/>
        <end position="38"/>
    </location>
</feature>
<name>A0A183FG36_HELPZ</name>
<sequence>MIILLAPAVNEVEKKEEEKRRKSIVGNSRNCGSKRQATTQLSIQVRDLPSSTGINTVSPEYSGWMEVSTSNFGIANSDETVDKGADSSTKAALSAMAMLSIYDIKVKQR</sequence>
<gene>
    <name evidence="2" type="ORF">HPBE_LOCUS5568</name>
</gene>
<reference evidence="4" key="2">
    <citation type="submission" date="2019-09" db="UniProtKB">
        <authorList>
            <consortium name="WormBaseParasite"/>
        </authorList>
    </citation>
    <scope>IDENTIFICATION</scope>
</reference>
<feature type="compositionally biased region" description="Polar residues" evidence="1">
    <location>
        <begin position="25"/>
        <end position="38"/>
    </location>
</feature>
<dbReference type="EMBL" id="UZAH01025497">
    <property type="protein sequence ID" value="VDO65061.1"/>
    <property type="molecule type" value="Genomic_DNA"/>
</dbReference>
<reference evidence="2 3" key="1">
    <citation type="submission" date="2018-11" db="EMBL/GenBank/DDBJ databases">
        <authorList>
            <consortium name="Pathogen Informatics"/>
        </authorList>
    </citation>
    <scope>NUCLEOTIDE SEQUENCE [LARGE SCALE GENOMIC DNA]</scope>
</reference>
<evidence type="ECO:0000256" key="1">
    <source>
        <dbReference type="SAM" id="MobiDB-lite"/>
    </source>
</evidence>
<evidence type="ECO:0000313" key="3">
    <source>
        <dbReference type="Proteomes" id="UP000050761"/>
    </source>
</evidence>